<dbReference type="Gene3D" id="2.80.10.50">
    <property type="match status" value="1"/>
</dbReference>
<evidence type="ECO:0000313" key="1">
    <source>
        <dbReference type="EMBL" id="THU89570.1"/>
    </source>
</evidence>
<evidence type="ECO:0008006" key="3">
    <source>
        <dbReference type="Google" id="ProtNLM"/>
    </source>
</evidence>
<sequence>MVALLNLTAAALAATTFSILDHNQNLALDLVNSGCTDYTSVQQFGRGPVTAQEWNFNLAGPGLNQFQVTNVGCGTTLTYAGSATGANNIRSPIVNIAGSGTTWFVTPTDANNPNGALRFIESASGLALTAWAVDSVENTAPLTLEPNRIQDVRQNFFLAQPL</sequence>
<reference evidence="1 2" key="1">
    <citation type="journal article" date="2019" name="Nat. Ecol. Evol.">
        <title>Megaphylogeny resolves global patterns of mushroom evolution.</title>
        <authorList>
            <person name="Varga T."/>
            <person name="Krizsan K."/>
            <person name="Foldi C."/>
            <person name="Dima B."/>
            <person name="Sanchez-Garcia M."/>
            <person name="Sanchez-Ramirez S."/>
            <person name="Szollosi G.J."/>
            <person name="Szarkandi J.G."/>
            <person name="Papp V."/>
            <person name="Albert L."/>
            <person name="Andreopoulos W."/>
            <person name="Angelini C."/>
            <person name="Antonin V."/>
            <person name="Barry K.W."/>
            <person name="Bougher N.L."/>
            <person name="Buchanan P."/>
            <person name="Buyck B."/>
            <person name="Bense V."/>
            <person name="Catcheside P."/>
            <person name="Chovatia M."/>
            <person name="Cooper J."/>
            <person name="Damon W."/>
            <person name="Desjardin D."/>
            <person name="Finy P."/>
            <person name="Geml J."/>
            <person name="Haridas S."/>
            <person name="Hughes K."/>
            <person name="Justo A."/>
            <person name="Karasinski D."/>
            <person name="Kautmanova I."/>
            <person name="Kiss B."/>
            <person name="Kocsube S."/>
            <person name="Kotiranta H."/>
            <person name="LaButti K.M."/>
            <person name="Lechner B.E."/>
            <person name="Liimatainen K."/>
            <person name="Lipzen A."/>
            <person name="Lukacs Z."/>
            <person name="Mihaltcheva S."/>
            <person name="Morgado L.N."/>
            <person name="Niskanen T."/>
            <person name="Noordeloos M.E."/>
            <person name="Ohm R.A."/>
            <person name="Ortiz-Santana B."/>
            <person name="Ovrebo C."/>
            <person name="Racz N."/>
            <person name="Riley R."/>
            <person name="Savchenko A."/>
            <person name="Shiryaev A."/>
            <person name="Soop K."/>
            <person name="Spirin V."/>
            <person name="Szebenyi C."/>
            <person name="Tomsovsky M."/>
            <person name="Tulloss R.E."/>
            <person name="Uehling J."/>
            <person name="Grigoriev I.V."/>
            <person name="Vagvolgyi C."/>
            <person name="Papp T."/>
            <person name="Martin F.M."/>
            <person name="Miettinen O."/>
            <person name="Hibbett D.S."/>
            <person name="Nagy L.G."/>
        </authorList>
    </citation>
    <scope>NUCLEOTIDE SEQUENCE [LARGE SCALE GENOMIC DNA]</scope>
    <source>
        <strain evidence="1 2">CBS 962.96</strain>
    </source>
</reference>
<protein>
    <recommendedName>
        <fullName evidence="3">Ricin B lectin domain-containing protein</fullName>
    </recommendedName>
</protein>
<dbReference type="EMBL" id="ML179363">
    <property type="protein sequence ID" value="THU89570.1"/>
    <property type="molecule type" value="Genomic_DNA"/>
</dbReference>
<dbReference type="OrthoDB" id="2995625at2759"/>
<evidence type="ECO:0000313" key="2">
    <source>
        <dbReference type="Proteomes" id="UP000297245"/>
    </source>
</evidence>
<accession>A0A4S8LKS4</accession>
<dbReference type="InterPro" id="IPR035992">
    <property type="entry name" value="Ricin_B-like_lectins"/>
</dbReference>
<dbReference type="AlphaFoldDB" id="A0A4S8LKS4"/>
<dbReference type="SUPFAM" id="SSF50370">
    <property type="entry name" value="Ricin B-like lectins"/>
    <property type="match status" value="1"/>
</dbReference>
<dbReference type="Proteomes" id="UP000297245">
    <property type="component" value="Unassembled WGS sequence"/>
</dbReference>
<name>A0A4S8LKS4_DENBC</name>
<gene>
    <name evidence="1" type="ORF">K435DRAFT_969019</name>
</gene>
<keyword evidence="2" id="KW-1185">Reference proteome</keyword>
<organism evidence="1 2">
    <name type="scientific">Dendrothele bispora (strain CBS 962.96)</name>
    <dbReference type="NCBI Taxonomy" id="1314807"/>
    <lineage>
        <taxon>Eukaryota</taxon>
        <taxon>Fungi</taxon>
        <taxon>Dikarya</taxon>
        <taxon>Basidiomycota</taxon>
        <taxon>Agaricomycotina</taxon>
        <taxon>Agaricomycetes</taxon>
        <taxon>Agaricomycetidae</taxon>
        <taxon>Agaricales</taxon>
        <taxon>Agaricales incertae sedis</taxon>
        <taxon>Dendrothele</taxon>
    </lineage>
</organism>
<proteinExistence type="predicted"/>